<keyword evidence="3" id="KW-0808">Transferase</keyword>
<evidence type="ECO:0000313" key="3">
    <source>
        <dbReference type="EMBL" id="RYP88765.1"/>
    </source>
</evidence>
<dbReference type="OrthoDB" id="4403558at2"/>
<dbReference type="SUPFAM" id="SSF55729">
    <property type="entry name" value="Acyl-CoA N-acyltransferases (Nat)"/>
    <property type="match status" value="1"/>
</dbReference>
<accession>A0A4Q4ZLE7</accession>
<feature type="domain" description="N-acetyltransferase" evidence="2">
    <location>
        <begin position="8"/>
        <end position="144"/>
    </location>
</feature>
<dbReference type="Proteomes" id="UP000295198">
    <property type="component" value="Unassembled WGS sequence"/>
</dbReference>
<organism evidence="3 4">
    <name type="scientific">Nocardioides guangzhouensis</name>
    <dbReference type="NCBI Taxonomy" id="2497878"/>
    <lineage>
        <taxon>Bacteria</taxon>
        <taxon>Bacillati</taxon>
        <taxon>Actinomycetota</taxon>
        <taxon>Actinomycetes</taxon>
        <taxon>Propionibacteriales</taxon>
        <taxon>Nocardioidaceae</taxon>
        <taxon>Nocardioides</taxon>
    </lineage>
</organism>
<sequence>MVGVLNDPALYAYTGGSPPGLEELRRRYRRQVDGPWPQGQTWLNWVVRLSPHEPIGYVQATVTAQEADLAWVVTTDHQRQGYATEATREVAGWLGRQGIRRLTAHVAPGHAGSERVATGVGMRPSGDVDDAGEQIWHLDTSRPR</sequence>
<dbReference type="AlphaFoldDB" id="A0A4Q4ZLE7"/>
<keyword evidence="4" id="KW-1185">Reference proteome</keyword>
<comment type="caution">
    <text evidence="3">The sequence shown here is derived from an EMBL/GenBank/DDBJ whole genome shotgun (WGS) entry which is preliminary data.</text>
</comment>
<evidence type="ECO:0000313" key="4">
    <source>
        <dbReference type="Proteomes" id="UP000295198"/>
    </source>
</evidence>
<dbReference type="PANTHER" id="PTHR43792">
    <property type="entry name" value="GNAT FAMILY, PUTATIVE (AFU_ORTHOLOGUE AFUA_3G00765)-RELATED-RELATED"/>
    <property type="match status" value="1"/>
</dbReference>
<protein>
    <submittedName>
        <fullName evidence="3">N-acetyltransferase</fullName>
    </submittedName>
</protein>
<dbReference type="InterPro" id="IPR016181">
    <property type="entry name" value="Acyl_CoA_acyltransferase"/>
</dbReference>
<dbReference type="PANTHER" id="PTHR43792:SF1">
    <property type="entry name" value="N-ACETYLTRANSFERASE DOMAIN-CONTAINING PROTEIN"/>
    <property type="match status" value="1"/>
</dbReference>
<proteinExistence type="predicted"/>
<name>A0A4Q4ZLE7_9ACTN</name>
<evidence type="ECO:0000256" key="1">
    <source>
        <dbReference type="SAM" id="MobiDB-lite"/>
    </source>
</evidence>
<reference evidence="3 4" key="1">
    <citation type="submission" date="2019-01" db="EMBL/GenBank/DDBJ databases">
        <title>Nocardioides guangzhouensis sp. nov., an actinobacterium isolated from soil.</title>
        <authorList>
            <person name="Fu Y."/>
            <person name="Cai Y."/>
            <person name="Lin Z."/>
            <person name="Chen P."/>
        </authorList>
    </citation>
    <scope>NUCLEOTIDE SEQUENCE [LARGE SCALE GENOMIC DNA]</scope>
    <source>
        <strain evidence="3 4">130</strain>
    </source>
</reference>
<feature type="region of interest" description="Disordered" evidence="1">
    <location>
        <begin position="110"/>
        <end position="131"/>
    </location>
</feature>
<dbReference type="PROSITE" id="PS51186">
    <property type="entry name" value="GNAT"/>
    <property type="match status" value="1"/>
</dbReference>
<dbReference type="EMBL" id="SDKM01000002">
    <property type="protein sequence ID" value="RYP88765.1"/>
    <property type="molecule type" value="Genomic_DNA"/>
</dbReference>
<dbReference type="Gene3D" id="3.40.630.30">
    <property type="match status" value="1"/>
</dbReference>
<evidence type="ECO:0000259" key="2">
    <source>
        <dbReference type="PROSITE" id="PS51186"/>
    </source>
</evidence>
<dbReference type="InterPro" id="IPR000182">
    <property type="entry name" value="GNAT_dom"/>
</dbReference>
<dbReference type="InterPro" id="IPR051531">
    <property type="entry name" value="N-acetyltransferase"/>
</dbReference>
<dbReference type="GO" id="GO:0016747">
    <property type="term" value="F:acyltransferase activity, transferring groups other than amino-acyl groups"/>
    <property type="evidence" value="ECO:0007669"/>
    <property type="project" value="InterPro"/>
</dbReference>
<dbReference type="CDD" id="cd04301">
    <property type="entry name" value="NAT_SF"/>
    <property type="match status" value="1"/>
</dbReference>
<gene>
    <name evidence="3" type="ORF">EKO23_01430</name>
</gene>
<dbReference type="Pfam" id="PF13302">
    <property type="entry name" value="Acetyltransf_3"/>
    <property type="match status" value="1"/>
</dbReference>